<dbReference type="Pfam" id="PF22422">
    <property type="entry name" value="MGH1-like_GH"/>
    <property type="match status" value="1"/>
</dbReference>
<comment type="similarity">
    <text evidence="1">Belongs to the glycosyl hydrolase 63 family.</text>
</comment>
<dbReference type="InterPro" id="IPR054491">
    <property type="entry name" value="MGH1-like_GH"/>
</dbReference>
<dbReference type="PANTHER" id="PTHR10412">
    <property type="entry name" value="MANNOSYL-OLIGOSACCHARIDE GLUCOSIDASE"/>
    <property type="match status" value="1"/>
</dbReference>
<evidence type="ECO:0000313" key="5">
    <source>
        <dbReference type="EMBL" id="GAA6409484.1"/>
    </source>
</evidence>
<dbReference type="Proteomes" id="UP001600943">
    <property type="component" value="Unassembled WGS sequence"/>
</dbReference>
<organism evidence="5 6">
    <name type="scientific">Blautia hominis</name>
    <dbReference type="NCBI Taxonomy" id="2025493"/>
    <lineage>
        <taxon>Bacteria</taxon>
        <taxon>Bacillati</taxon>
        <taxon>Bacillota</taxon>
        <taxon>Clostridia</taxon>
        <taxon>Lachnospirales</taxon>
        <taxon>Lachnospiraceae</taxon>
        <taxon>Blautia</taxon>
    </lineage>
</organism>
<keyword evidence="2" id="KW-0378">Hydrolase</keyword>
<evidence type="ECO:0000313" key="6">
    <source>
        <dbReference type="Proteomes" id="UP001600943"/>
    </source>
</evidence>
<evidence type="ECO:0000256" key="1">
    <source>
        <dbReference type="ARBA" id="ARBA00010833"/>
    </source>
</evidence>
<evidence type="ECO:0000256" key="3">
    <source>
        <dbReference type="ARBA" id="ARBA00023295"/>
    </source>
</evidence>
<sequence>MKLNLKEVPFSTRGSYMTFSYLEGKFQGREMEKGLYFRNVHGSAKSSFLARVTPVWQGAPLEYTYEADGGEVRILTSKGQAGIAFADKDTIVIQGNVALELDFVTEDTAFSFAQPWKAGSRDFWMVNCFDGNARYMLRAQQGNLKIEQKWNVSTADYCRIYLESGQEEYLVTIEENFEDWADTKRTFDYKKTVEKSAREFEEFYQSMPTVPEEYKEGARVAAYVDWASIVAPCGALKRESMFMSKNWMCNVWSWDHCFNAMALAYNNPKEAWDQFMVMFDFQKPSGNIPDSVNDSKIVHNYCKPPIHGWALRKLMHIMEVSHSQLEEAYDKLSRWTNWWLNCRDENNDGLCEYTHGNDSGWDNATAFSQLPPTTLPDLAAFLVLQMDVLSEAAEELGYQADSRMWKKRADEMLENMLKTLFEDGLPKALTGLNMEKVESDSLILYLPIILGDRLPEEVRGKMLEVLKGEKFNTQHGLATESPQSKYYESDGYWRGPIWAPSTMIILDGMMECGEKEFVQEATHKFCRMVQNSGCAENYDAITGEGLRDRAYTWTASVMLVMAHEYLD</sequence>
<dbReference type="RefSeq" id="WP_390407250.1">
    <property type="nucleotide sequence ID" value="NZ_BAABYW010000001.1"/>
</dbReference>
<dbReference type="InterPro" id="IPR012341">
    <property type="entry name" value="6hp_glycosidase-like_sf"/>
</dbReference>
<keyword evidence="6" id="KW-1185">Reference proteome</keyword>
<name>A0ABQ0BDD6_9FIRM</name>
<accession>A0ABQ0BDD6</accession>
<comment type="caution">
    <text evidence="5">The sequence shown here is derived from an EMBL/GenBank/DDBJ whole genome shotgun (WGS) entry which is preliminary data.</text>
</comment>
<gene>
    <name evidence="5" type="ORF">K040078D81_36010</name>
</gene>
<feature type="domain" description="Mannosylglycerate hydrolase MGH1-like glycoside hydrolase" evidence="4">
    <location>
        <begin position="250"/>
        <end position="554"/>
    </location>
</feature>
<dbReference type="InterPro" id="IPR004888">
    <property type="entry name" value="Glycoside_hydrolase_63"/>
</dbReference>
<dbReference type="PANTHER" id="PTHR10412:SF11">
    <property type="entry name" value="MANNOSYL-OLIGOSACCHARIDE GLUCOSIDASE"/>
    <property type="match status" value="1"/>
</dbReference>
<dbReference type="SUPFAM" id="SSF48208">
    <property type="entry name" value="Six-hairpin glycosidases"/>
    <property type="match status" value="1"/>
</dbReference>
<dbReference type="InterPro" id="IPR008928">
    <property type="entry name" value="6-hairpin_glycosidase_sf"/>
</dbReference>
<proteinExistence type="inferred from homology"/>
<dbReference type="EMBL" id="BAABYW010000001">
    <property type="protein sequence ID" value="GAA6409484.1"/>
    <property type="molecule type" value="Genomic_DNA"/>
</dbReference>
<protein>
    <recommendedName>
        <fullName evidence="4">Mannosylglycerate hydrolase MGH1-like glycoside hydrolase domain-containing protein</fullName>
    </recommendedName>
</protein>
<dbReference type="Gene3D" id="1.50.10.10">
    <property type="match status" value="1"/>
</dbReference>
<keyword evidence="3" id="KW-0326">Glycosidase</keyword>
<evidence type="ECO:0000259" key="4">
    <source>
        <dbReference type="Pfam" id="PF22422"/>
    </source>
</evidence>
<evidence type="ECO:0000256" key="2">
    <source>
        <dbReference type="ARBA" id="ARBA00022801"/>
    </source>
</evidence>
<reference evidence="5 6" key="1">
    <citation type="submission" date="2024-04" db="EMBL/GenBank/DDBJ databases">
        <title>Defined microbial consortia suppress multidrug-resistant proinflammatory Enterobacteriaceae via ecological control.</title>
        <authorList>
            <person name="Furuichi M."/>
            <person name="Kawaguchi T."/>
            <person name="Pust M."/>
            <person name="Yasuma K."/>
            <person name="Plichta D."/>
            <person name="Hasegawa N."/>
            <person name="Ohya T."/>
            <person name="Bhattarai S."/>
            <person name="Sasajima S."/>
            <person name="Aoto Y."/>
            <person name="Tuganbaev T."/>
            <person name="Yaginuma M."/>
            <person name="Ueda M."/>
            <person name="Okahashi N."/>
            <person name="Amafuji K."/>
            <person name="Kiridooshi Y."/>
            <person name="Sugita K."/>
            <person name="Strazar M."/>
            <person name="Skelly A."/>
            <person name="Suda W."/>
            <person name="Hattori M."/>
            <person name="Nakamoto N."/>
            <person name="Caballero S."/>
            <person name="Norman J."/>
            <person name="Olle B."/>
            <person name="Tanoue T."/>
            <person name="Arita M."/>
            <person name="Bucci V."/>
            <person name="Atarashi K."/>
            <person name="Xavier R."/>
            <person name="Honda K."/>
        </authorList>
    </citation>
    <scope>NUCLEOTIDE SEQUENCE [LARGE SCALE GENOMIC DNA]</scope>
    <source>
        <strain evidence="6">k04-0078-D8-1</strain>
    </source>
</reference>